<evidence type="ECO:0000313" key="2">
    <source>
        <dbReference type="Proteomes" id="UP001163835"/>
    </source>
</evidence>
<organism evidence="1 2">
    <name type="scientific">Lentinula aff. lateritia</name>
    <dbReference type="NCBI Taxonomy" id="2804960"/>
    <lineage>
        <taxon>Eukaryota</taxon>
        <taxon>Fungi</taxon>
        <taxon>Dikarya</taxon>
        <taxon>Basidiomycota</taxon>
        <taxon>Agaricomycotina</taxon>
        <taxon>Agaricomycetes</taxon>
        <taxon>Agaricomycetidae</taxon>
        <taxon>Agaricales</taxon>
        <taxon>Marasmiineae</taxon>
        <taxon>Omphalotaceae</taxon>
        <taxon>Lentinula</taxon>
    </lineage>
</organism>
<dbReference type="Proteomes" id="UP001163835">
    <property type="component" value="Unassembled WGS sequence"/>
</dbReference>
<name>A0ACC1U2Q0_9AGAR</name>
<reference evidence="1" key="1">
    <citation type="submission" date="2022-09" db="EMBL/GenBank/DDBJ databases">
        <title>A Global Phylogenomic Analysis of the Shiitake Genus Lentinula.</title>
        <authorList>
            <consortium name="DOE Joint Genome Institute"/>
            <person name="Sierra-Patev S."/>
            <person name="Min B."/>
            <person name="Naranjo-Ortiz M."/>
            <person name="Looney B."/>
            <person name="Konkel Z."/>
            <person name="Slot J.C."/>
            <person name="Sakamoto Y."/>
            <person name="Steenwyk J.L."/>
            <person name="Rokas A."/>
            <person name="Carro J."/>
            <person name="Camarero S."/>
            <person name="Ferreira P."/>
            <person name="Molpeceres G."/>
            <person name="Ruiz-Duenas F.J."/>
            <person name="Serrano A."/>
            <person name="Henrissat B."/>
            <person name="Drula E."/>
            <person name="Hughes K.W."/>
            <person name="Mata J.L."/>
            <person name="Ishikawa N.K."/>
            <person name="Vargas-Isla R."/>
            <person name="Ushijima S."/>
            <person name="Smith C.A."/>
            <person name="Ahrendt S."/>
            <person name="Andreopoulos W."/>
            <person name="He G."/>
            <person name="Labutti K."/>
            <person name="Lipzen A."/>
            <person name="Ng V."/>
            <person name="Riley R."/>
            <person name="Sandor L."/>
            <person name="Barry K."/>
            <person name="Martinez A.T."/>
            <person name="Xiao Y."/>
            <person name="Gibbons J.G."/>
            <person name="Terashima K."/>
            <person name="Grigoriev I.V."/>
            <person name="Hibbett D.S."/>
        </authorList>
    </citation>
    <scope>NUCLEOTIDE SEQUENCE</scope>
    <source>
        <strain evidence="1">TMI1499</strain>
    </source>
</reference>
<dbReference type="EMBL" id="MU795063">
    <property type="protein sequence ID" value="KAJ3811329.1"/>
    <property type="molecule type" value="Genomic_DNA"/>
</dbReference>
<sequence>MASPAQLWRVYIGSPLVAKYTSDFRTVVVFFWNAYNGFLVAGSWTLSLSRIPSLLQDLSSSIRPGTAEILAPFLLLSSSEAIQGFWRFRNVNITLDPLNPVSLQPQEQPISEEIPRYIDQRQISVQMLPSKFEELALEATALQVFSVALQVHWKQECTHSQAMQRCKMKDTSRVGRDIKHKNNDSMTEERYIDRVRLYTTKR</sequence>
<proteinExistence type="predicted"/>
<keyword evidence="2" id="KW-1185">Reference proteome</keyword>
<accession>A0ACC1U2Q0</accession>
<evidence type="ECO:0000313" key="1">
    <source>
        <dbReference type="EMBL" id="KAJ3811329.1"/>
    </source>
</evidence>
<protein>
    <submittedName>
        <fullName evidence="1">Uncharacterized protein</fullName>
    </submittedName>
</protein>
<gene>
    <name evidence="1" type="ORF">F5876DRAFT_64877</name>
</gene>
<comment type="caution">
    <text evidence="1">The sequence shown here is derived from an EMBL/GenBank/DDBJ whole genome shotgun (WGS) entry which is preliminary data.</text>
</comment>